<name>A0A0L0EM56_9GAMM</name>
<organism evidence="1 2">
    <name type="scientific">Pseudoalteromonas rubra</name>
    <dbReference type="NCBI Taxonomy" id="43658"/>
    <lineage>
        <taxon>Bacteria</taxon>
        <taxon>Pseudomonadati</taxon>
        <taxon>Pseudomonadota</taxon>
        <taxon>Gammaproteobacteria</taxon>
        <taxon>Alteromonadales</taxon>
        <taxon>Pseudoalteromonadaceae</taxon>
        <taxon>Pseudoalteromonas</taxon>
    </lineage>
</organism>
<evidence type="ECO:0000313" key="1">
    <source>
        <dbReference type="EMBL" id="KNC65440.1"/>
    </source>
</evidence>
<dbReference type="Proteomes" id="UP000036850">
    <property type="component" value="Unassembled WGS sequence"/>
</dbReference>
<gene>
    <name evidence="1" type="ORF">AC626_23030</name>
</gene>
<dbReference type="EMBL" id="LFZX01000287">
    <property type="protein sequence ID" value="KNC65440.1"/>
    <property type="molecule type" value="Genomic_DNA"/>
</dbReference>
<proteinExistence type="predicted"/>
<dbReference type="PATRIC" id="fig|43658.6.peg.2344"/>
<dbReference type="AlphaFoldDB" id="A0A0L0EM56"/>
<accession>A0A0L0EM56</accession>
<protein>
    <submittedName>
        <fullName evidence="1">Uncharacterized protein</fullName>
    </submittedName>
</protein>
<evidence type="ECO:0000313" key="2">
    <source>
        <dbReference type="Proteomes" id="UP000036850"/>
    </source>
</evidence>
<sequence length="293" mass="31707">MSGALSQIASRLDKQQLSHNYSEQFEGLRAVLGEQGVTAQLQQLTRQAEQPAILKVLEQLAEQNQAHNQQFPHWLDTITTAINSAAQSSDTATRKGQAELKEVLEVLVAYQQSGQSELVQALSETVSQAVACSDQLAANNLATLKSALDSVLRQQQTNQTAQAQAVSKALAQSVAGLEHHQSSLDKVLASLLSQQESQQAKQSDAQQALISELTAQLARIQSANVQVDNYSDDASAQALAAITELLGQMQQASQQGSDTQLREQLTRIIDKLENLQLAPSEGNEPRGENPYML</sequence>
<reference evidence="2" key="1">
    <citation type="submission" date="2015-07" db="EMBL/GenBank/DDBJ databases">
        <title>Draft genome sequence of a Pseudoalteromonas rubra strain, OCN096, isolated from Kaneohe Bay, Oahu, Hawaii.</title>
        <authorList>
            <person name="Beurmann S."/>
            <person name="Ushijima B."/>
            <person name="Belcaid M."/>
            <person name="Callahan S.M."/>
            <person name="Aeby G.S."/>
        </authorList>
    </citation>
    <scope>NUCLEOTIDE SEQUENCE [LARGE SCALE GENOMIC DNA]</scope>
    <source>
        <strain evidence="2">OCN096</strain>
    </source>
</reference>
<comment type="caution">
    <text evidence="1">The sequence shown here is derived from an EMBL/GenBank/DDBJ whole genome shotgun (WGS) entry which is preliminary data.</text>
</comment>